<protein>
    <submittedName>
        <fullName evidence="2">Uncharacterized protein</fullName>
    </submittedName>
</protein>
<evidence type="ECO:0000313" key="2">
    <source>
        <dbReference type="EMBL" id="KAK4503690.1"/>
    </source>
</evidence>
<feature type="chain" id="PRO_5046852313" evidence="1">
    <location>
        <begin position="23"/>
        <end position="55"/>
    </location>
</feature>
<dbReference type="Proteomes" id="UP001305779">
    <property type="component" value="Unassembled WGS sequence"/>
</dbReference>
<organism evidence="2 3">
    <name type="scientific">Zasmidium cellare</name>
    <name type="common">Wine cellar mold</name>
    <name type="synonym">Racodium cellare</name>
    <dbReference type="NCBI Taxonomy" id="395010"/>
    <lineage>
        <taxon>Eukaryota</taxon>
        <taxon>Fungi</taxon>
        <taxon>Dikarya</taxon>
        <taxon>Ascomycota</taxon>
        <taxon>Pezizomycotina</taxon>
        <taxon>Dothideomycetes</taxon>
        <taxon>Dothideomycetidae</taxon>
        <taxon>Mycosphaerellales</taxon>
        <taxon>Mycosphaerellaceae</taxon>
        <taxon>Zasmidium</taxon>
    </lineage>
</organism>
<accession>A0ABR0EQC1</accession>
<comment type="caution">
    <text evidence="2">The sequence shown here is derived from an EMBL/GenBank/DDBJ whole genome shotgun (WGS) entry which is preliminary data.</text>
</comment>
<gene>
    <name evidence="2" type="ORF">PRZ48_004605</name>
</gene>
<proteinExistence type="predicted"/>
<reference evidence="2 3" key="1">
    <citation type="journal article" date="2023" name="G3 (Bethesda)">
        <title>A chromosome-level genome assembly of Zasmidium syzygii isolated from banana leaves.</title>
        <authorList>
            <person name="van Westerhoven A.C."/>
            <person name="Mehrabi R."/>
            <person name="Talebi R."/>
            <person name="Steentjes M.B.F."/>
            <person name="Corcolon B."/>
            <person name="Chong P.A."/>
            <person name="Kema G.H.J."/>
            <person name="Seidl M.F."/>
        </authorList>
    </citation>
    <scope>NUCLEOTIDE SEQUENCE [LARGE SCALE GENOMIC DNA]</scope>
    <source>
        <strain evidence="2 3">P124</strain>
    </source>
</reference>
<keyword evidence="1" id="KW-0732">Signal</keyword>
<evidence type="ECO:0000313" key="3">
    <source>
        <dbReference type="Proteomes" id="UP001305779"/>
    </source>
</evidence>
<feature type="signal peptide" evidence="1">
    <location>
        <begin position="1"/>
        <end position="22"/>
    </location>
</feature>
<evidence type="ECO:0000256" key="1">
    <source>
        <dbReference type="SAM" id="SignalP"/>
    </source>
</evidence>
<dbReference type="EMBL" id="JAXOVC010000003">
    <property type="protein sequence ID" value="KAK4503690.1"/>
    <property type="molecule type" value="Genomic_DNA"/>
</dbReference>
<keyword evidence="3" id="KW-1185">Reference proteome</keyword>
<sequence length="55" mass="5791">MQFSKFTLLALSALVLECMAEGKRVCPPDYKTIGSGCKAAGTSARACAEGDHKKV</sequence>
<name>A0ABR0EQC1_ZASCE</name>